<accession>A0A419V052</accession>
<proteinExistence type="predicted"/>
<evidence type="ECO:0000313" key="1">
    <source>
        <dbReference type="EMBL" id="RKD71317.1"/>
    </source>
</evidence>
<protein>
    <recommendedName>
        <fullName evidence="3">DUF2294 domain-containing protein</fullName>
    </recommendedName>
</protein>
<evidence type="ECO:0000313" key="2">
    <source>
        <dbReference type="Proteomes" id="UP000285120"/>
    </source>
</evidence>
<organism evidence="1 2">
    <name type="scientific">Sinobaca qinghaiensis</name>
    <dbReference type="NCBI Taxonomy" id="342944"/>
    <lineage>
        <taxon>Bacteria</taxon>
        <taxon>Bacillati</taxon>
        <taxon>Bacillota</taxon>
        <taxon>Bacilli</taxon>
        <taxon>Bacillales</taxon>
        <taxon>Sporolactobacillaceae</taxon>
        <taxon>Sinobaca</taxon>
    </lineage>
</organism>
<evidence type="ECO:0008006" key="3">
    <source>
        <dbReference type="Google" id="ProtNLM"/>
    </source>
</evidence>
<dbReference type="EMBL" id="RAPK01000010">
    <property type="protein sequence ID" value="RKD71317.1"/>
    <property type="molecule type" value="Genomic_DNA"/>
</dbReference>
<sequence>MDIIENQTETKKLLAHLYNDISIDLFGGGTTLLKVSFLESESLITMQARHKKAPRSNALEEAAPELKQQVDFRLSQLYKQRMKQRLEEDFHWEIESLFRDYDGPTQTAFTNIKLR</sequence>
<gene>
    <name evidence="1" type="ORF">ATL39_2713</name>
</gene>
<keyword evidence="2" id="KW-1185">Reference proteome</keyword>
<reference evidence="1 2" key="1">
    <citation type="submission" date="2018-09" db="EMBL/GenBank/DDBJ databases">
        <title>Genomic Encyclopedia of Archaeal and Bacterial Type Strains, Phase II (KMG-II): from individual species to whole genera.</title>
        <authorList>
            <person name="Goeker M."/>
        </authorList>
    </citation>
    <scope>NUCLEOTIDE SEQUENCE [LARGE SCALE GENOMIC DNA]</scope>
    <source>
        <strain evidence="1 2">DSM 17008</strain>
    </source>
</reference>
<dbReference type="AlphaFoldDB" id="A0A419V052"/>
<comment type="caution">
    <text evidence="1">The sequence shown here is derived from an EMBL/GenBank/DDBJ whole genome shotgun (WGS) entry which is preliminary data.</text>
</comment>
<dbReference type="Proteomes" id="UP000285120">
    <property type="component" value="Unassembled WGS sequence"/>
</dbReference>
<dbReference type="OrthoDB" id="2476150at2"/>
<name>A0A419V052_9BACL</name>